<evidence type="ECO:0000313" key="2">
    <source>
        <dbReference type="EMBL" id="PJZ71380.1"/>
    </source>
</evidence>
<dbReference type="PANTHER" id="PTHR33993:SF5">
    <property type="entry name" value="GLYOXALASE"/>
    <property type="match status" value="1"/>
</dbReference>
<name>A0A2M9ZSB5_9LEPT</name>
<dbReference type="InterPro" id="IPR037523">
    <property type="entry name" value="VOC_core"/>
</dbReference>
<dbReference type="CDD" id="cd06587">
    <property type="entry name" value="VOC"/>
    <property type="match status" value="1"/>
</dbReference>
<dbReference type="InterPro" id="IPR052164">
    <property type="entry name" value="Anthracycline_SecMetBiosynth"/>
</dbReference>
<evidence type="ECO:0000259" key="1">
    <source>
        <dbReference type="PROSITE" id="PS51819"/>
    </source>
</evidence>
<accession>A0A2M9ZSB5</accession>
<dbReference type="PANTHER" id="PTHR33993">
    <property type="entry name" value="GLYOXALASE-RELATED"/>
    <property type="match status" value="1"/>
</dbReference>
<keyword evidence="4" id="KW-1185">Reference proteome</keyword>
<dbReference type="AlphaFoldDB" id="A0A2M9ZSB5"/>
<dbReference type="Proteomes" id="UP000231962">
    <property type="component" value="Unassembled WGS sequence"/>
</dbReference>
<reference evidence="4 5" key="1">
    <citation type="submission" date="2017-07" db="EMBL/GenBank/DDBJ databases">
        <title>Leptospira spp. isolated from tropical soils.</title>
        <authorList>
            <person name="Thibeaux R."/>
            <person name="Iraola G."/>
            <person name="Ferres I."/>
            <person name="Bierque E."/>
            <person name="Girault D."/>
            <person name="Soupe-Gilbert M.-E."/>
            <person name="Picardeau M."/>
            <person name="Goarant C."/>
        </authorList>
    </citation>
    <scope>NUCLEOTIDE SEQUENCE [LARGE SCALE GENOMIC DNA]</scope>
    <source>
        <strain evidence="3 5">FH1-B-B1</strain>
        <strain evidence="2 4">FH1-B-C1</strain>
    </source>
</reference>
<dbReference type="OrthoDB" id="9799428at2"/>
<evidence type="ECO:0000313" key="4">
    <source>
        <dbReference type="Proteomes" id="UP000231962"/>
    </source>
</evidence>
<dbReference type="Pfam" id="PF00903">
    <property type="entry name" value="Glyoxalase"/>
    <property type="match status" value="1"/>
</dbReference>
<dbReference type="Proteomes" id="UP000231990">
    <property type="component" value="Unassembled WGS sequence"/>
</dbReference>
<evidence type="ECO:0000313" key="5">
    <source>
        <dbReference type="Proteomes" id="UP000231990"/>
    </source>
</evidence>
<proteinExistence type="predicted"/>
<dbReference type="EMBL" id="NPDZ01000001">
    <property type="protein sequence ID" value="PJZ74914.1"/>
    <property type="molecule type" value="Genomic_DNA"/>
</dbReference>
<comment type="caution">
    <text evidence="3">The sequence shown here is derived from an EMBL/GenBank/DDBJ whole genome shotgun (WGS) entry which is preliminary data.</text>
</comment>
<protein>
    <recommendedName>
        <fullName evidence="1">VOC domain-containing protein</fullName>
    </recommendedName>
</protein>
<dbReference type="Gene3D" id="3.10.180.10">
    <property type="entry name" value="2,3-Dihydroxybiphenyl 1,2-Dioxygenase, domain 1"/>
    <property type="match status" value="1"/>
</dbReference>
<organism evidence="3 5">
    <name type="scientific">Leptospira perolatii</name>
    <dbReference type="NCBI Taxonomy" id="2023191"/>
    <lineage>
        <taxon>Bacteria</taxon>
        <taxon>Pseudomonadati</taxon>
        <taxon>Spirochaetota</taxon>
        <taxon>Spirochaetia</taxon>
        <taxon>Leptospirales</taxon>
        <taxon>Leptospiraceae</taxon>
        <taxon>Leptospira</taxon>
    </lineage>
</organism>
<feature type="domain" description="VOC" evidence="1">
    <location>
        <begin position="6"/>
        <end position="121"/>
    </location>
</feature>
<dbReference type="PROSITE" id="PS51819">
    <property type="entry name" value="VOC"/>
    <property type="match status" value="1"/>
</dbReference>
<dbReference type="RefSeq" id="WP_100712345.1">
    <property type="nucleotide sequence ID" value="NZ_NPDY01000001.1"/>
</dbReference>
<evidence type="ECO:0000313" key="3">
    <source>
        <dbReference type="EMBL" id="PJZ74914.1"/>
    </source>
</evidence>
<sequence>MAKVLGIGGVFYKSNNKSDLLAWYKKHLGIAFEDENVPAFTLEKYPNGSVVVLGLFEKSTKYFEPSTKEFMINFVVDDLVQLMEKLKSEGIEPTAPMLEEPYGKFCWIMDPDGNKIELWEPIP</sequence>
<dbReference type="EMBL" id="NPDY01000001">
    <property type="protein sequence ID" value="PJZ71380.1"/>
    <property type="molecule type" value="Genomic_DNA"/>
</dbReference>
<dbReference type="InterPro" id="IPR004360">
    <property type="entry name" value="Glyas_Fos-R_dOase_dom"/>
</dbReference>
<dbReference type="SUPFAM" id="SSF54593">
    <property type="entry name" value="Glyoxalase/Bleomycin resistance protein/Dihydroxybiphenyl dioxygenase"/>
    <property type="match status" value="1"/>
</dbReference>
<gene>
    <name evidence="2" type="ORF">CH360_02455</name>
    <name evidence="3" type="ORF">CH373_02455</name>
</gene>
<dbReference type="InterPro" id="IPR029068">
    <property type="entry name" value="Glyas_Bleomycin-R_OHBP_Dase"/>
</dbReference>